<feature type="region of interest" description="Disordered" evidence="1">
    <location>
        <begin position="1"/>
        <end position="28"/>
    </location>
</feature>
<feature type="compositionally biased region" description="Low complexity" evidence="1">
    <location>
        <begin position="59"/>
        <end position="77"/>
    </location>
</feature>
<feature type="region of interest" description="Disordered" evidence="1">
    <location>
        <begin position="59"/>
        <end position="113"/>
    </location>
</feature>
<accession>A0A0A9E1T9</accession>
<protein>
    <submittedName>
        <fullName evidence="2">Binding</fullName>
    </submittedName>
</protein>
<organism evidence="2">
    <name type="scientific">Arundo donax</name>
    <name type="common">Giant reed</name>
    <name type="synonym">Donax arundinaceus</name>
    <dbReference type="NCBI Taxonomy" id="35708"/>
    <lineage>
        <taxon>Eukaryota</taxon>
        <taxon>Viridiplantae</taxon>
        <taxon>Streptophyta</taxon>
        <taxon>Embryophyta</taxon>
        <taxon>Tracheophyta</taxon>
        <taxon>Spermatophyta</taxon>
        <taxon>Magnoliopsida</taxon>
        <taxon>Liliopsida</taxon>
        <taxon>Poales</taxon>
        <taxon>Poaceae</taxon>
        <taxon>PACMAD clade</taxon>
        <taxon>Arundinoideae</taxon>
        <taxon>Arundineae</taxon>
        <taxon>Arundo</taxon>
    </lineage>
</organism>
<proteinExistence type="predicted"/>
<sequence>MAATAALRMLTNGSEHAVPIAQSNDSSTGLPINPITFVVSTRAAFLTAALSSVQRRLSSSQAPYFQSSSPPASGQPPHLSQTKHQAPGLHSSTPELEPLPRYPSTFLPTPADT</sequence>
<reference evidence="2" key="1">
    <citation type="submission" date="2014-09" db="EMBL/GenBank/DDBJ databases">
        <authorList>
            <person name="Magalhaes I.L.F."/>
            <person name="Oliveira U."/>
            <person name="Santos F.R."/>
            <person name="Vidigal T.H.D.A."/>
            <person name="Brescovit A.D."/>
            <person name="Santos A.J."/>
        </authorList>
    </citation>
    <scope>NUCLEOTIDE SEQUENCE</scope>
    <source>
        <tissue evidence="2">Shoot tissue taken approximately 20 cm above the soil surface</tissue>
    </source>
</reference>
<feature type="compositionally biased region" description="Polar residues" evidence="1">
    <location>
        <begin position="78"/>
        <end position="94"/>
    </location>
</feature>
<name>A0A0A9E1T9_ARUDO</name>
<dbReference type="AlphaFoldDB" id="A0A0A9E1T9"/>
<evidence type="ECO:0000313" key="2">
    <source>
        <dbReference type="EMBL" id="JAD89957.1"/>
    </source>
</evidence>
<reference evidence="2" key="2">
    <citation type="journal article" date="2015" name="Data Brief">
        <title>Shoot transcriptome of the giant reed, Arundo donax.</title>
        <authorList>
            <person name="Barrero R.A."/>
            <person name="Guerrero F.D."/>
            <person name="Moolhuijzen P."/>
            <person name="Goolsby J.A."/>
            <person name="Tidwell J."/>
            <person name="Bellgard S.E."/>
            <person name="Bellgard M.I."/>
        </authorList>
    </citation>
    <scope>NUCLEOTIDE SEQUENCE</scope>
    <source>
        <tissue evidence="2">Shoot tissue taken approximately 20 cm above the soil surface</tissue>
    </source>
</reference>
<evidence type="ECO:0000256" key="1">
    <source>
        <dbReference type="SAM" id="MobiDB-lite"/>
    </source>
</evidence>
<dbReference type="EMBL" id="GBRH01207938">
    <property type="protein sequence ID" value="JAD89957.1"/>
    <property type="molecule type" value="Transcribed_RNA"/>
</dbReference>